<comment type="caution">
    <text evidence="2">The sequence shown here is derived from an EMBL/GenBank/DDBJ whole genome shotgun (WGS) entry which is preliminary data.</text>
</comment>
<feature type="compositionally biased region" description="Basic and acidic residues" evidence="1">
    <location>
        <begin position="1"/>
        <end position="12"/>
    </location>
</feature>
<reference evidence="2" key="2">
    <citation type="submission" date="2021-02" db="EMBL/GenBank/DDBJ databases">
        <authorList>
            <person name="Kimball J.A."/>
            <person name="Haas M.W."/>
            <person name="Macchietto M."/>
            <person name="Kono T."/>
            <person name="Duquette J."/>
            <person name="Shao M."/>
        </authorList>
    </citation>
    <scope>NUCLEOTIDE SEQUENCE</scope>
    <source>
        <tissue evidence="2">Fresh leaf tissue</tissue>
    </source>
</reference>
<dbReference type="AlphaFoldDB" id="A0A8J5WYA7"/>
<accession>A0A8J5WYA7</accession>
<reference evidence="2" key="1">
    <citation type="journal article" date="2021" name="bioRxiv">
        <title>Whole Genome Assembly and Annotation of Northern Wild Rice, Zizania palustris L., Supports a Whole Genome Duplication in the Zizania Genus.</title>
        <authorList>
            <person name="Haas M."/>
            <person name="Kono T."/>
            <person name="Macchietto M."/>
            <person name="Millas R."/>
            <person name="McGilp L."/>
            <person name="Shao M."/>
            <person name="Duquette J."/>
            <person name="Hirsch C.N."/>
            <person name="Kimball J."/>
        </authorList>
    </citation>
    <scope>NUCLEOTIDE SEQUENCE</scope>
    <source>
        <tissue evidence="2">Fresh leaf tissue</tissue>
    </source>
</reference>
<feature type="region of interest" description="Disordered" evidence="1">
    <location>
        <begin position="1"/>
        <end position="70"/>
    </location>
</feature>
<feature type="compositionally biased region" description="Basic residues" evidence="1">
    <location>
        <begin position="21"/>
        <end position="38"/>
    </location>
</feature>
<feature type="compositionally biased region" description="Polar residues" evidence="1">
    <location>
        <begin position="47"/>
        <end position="66"/>
    </location>
</feature>
<gene>
    <name evidence="2" type="ORF">GUJ93_ZPchr0013g36720</name>
</gene>
<keyword evidence="3" id="KW-1185">Reference proteome</keyword>
<proteinExistence type="predicted"/>
<organism evidence="2 3">
    <name type="scientific">Zizania palustris</name>
    <name type="common">Northern wild rice</name>
    <dbReference type="NCBI Taxonomy" id="103762"/>
    <lineage>
        <taxon>Eukaryota</taxon>
        <taxon>Viridiplantae</taxon>
        <taxon>Streptophyta</taxon>
        <taxon>Embryophyta</taxon>
        <taxon>Tracheophyta</taxon>
        <taxon>Spermatophyta</taxon>
        <taxon>Magnoliopsida</taxon>
        <taxon>Liliopsida</taxon>
        <taxon>Poales</taxon>
        <taxon>Poaceae</taxon>
        <taxon>BOP clade</taxon>
        <taxon>Oryzoideae</taxon>
        <taxon>Oryzeae</taxon>
        <taxon>Zizaniinae</taxon>
        <taxon>Zizania</taxon>
    </lineage>
</organism>
<dbReference type="PANTHER" id="PTHR36325:SF1">
    <property type="entry name" value="MYOSIN-2 HEAVY CHAIN-LIKE PROTEIN"/>
    <property type="match status" value="1"/>
</dbReference>
<evidence type="ECO:0000313" key="3">
    <source>
        <dbReference type="Proteomes" id="UP000729402"/>
    </source>
</evidence>
<evidence type="ECO:0000313" key="2">
    <source>
        <dbReference type="EMBL" id="KAG8097577.1"/>
    </source>
</evidence>
<dbReference type="Proteomes" id="UP000729402">
    <property type="component" value="Unassembled WGS sequence"/>
</dbReference>
<protein>
    <submittedName>
        <fullName evidence="2">Uncharacterized protein</fullName>
    </submittedName>
</protein>
<dbReference type="PANTHER" id="PTHR36325">
    <property type="entry name" value="MYOSIN-2 HEAVY CHAIN-LIKE PROTEIN"/>
    <property type="match status" value="1"/>
</dbReference>
<evidence type="ECO:0000256" key="1">
    <source>
        <dbReference type="SAM" id="MobiDB-lite"/>
    </source>
</evidence>
<dbReference type="EMBL" id="JAAALK010000079">
    <property type="protein sequence ID" value="KAG8097577.1"/>
    <property type="molecule type" value="Genomic_DNA"/>
</dbReference>
<dbReference type="OrthoDB" id="2019579at2759"/>
<sequence>MSASPPDRDGGEGRCVSPTASRRKGSPSRSGGRSRKSSGSREFGSSILNSVNKSTSQFKKSINRKSGSPIDWFPRKKTESYLKRKISIFRILNAARIQNKEAEEVLKGKLQATEAFEEARVIGVMMYDRPDCSNQQYEVESSSPTGGQSTHKITASFQTGLSPMNLVEIMLQRLKALHEDELASLAVLVATLA</sequence>
<name>A0A8J5WYA7_ZIZPA</name>